<dbReference type="OrthoDB" id="8370468at2"/>
<organism evidence="1 2">
    <name type="scientific">Devosia lucknowensis</name>
    <dbReference type="NCBI Taxonomy" id="1096929"/>
    <lineage>
        <taxon>Bacteria</taxon>
        <taxon>Pseudomonadati</taxon>
        <taxon>Pseudomonadota</taxon>
        <taxon>Alphaproteobacteria</taxon>
        <taxon>Hyphomicrobiales</taxon>
        <taxon>Devosiaceae</taxon>
        <taxon>Devosia</taxon>
    </lineage>
</organism>
<evidence type="ECO:0000313" key="1">
    <source>
        <dbReference type="EMBL" id="SMQ68626.1"/>
    </source>
</evidence>
<proteinExistence type="predicted"/>
<keyword evidence="2" id="KW-1185">Reference proteome</keyword>
<name>A0A1Y6F2B5_9HYPH</name>
<reference evidence="2" key="1">
    <citation type="submission" date="2017-04" db="EMBL/GenBank/DDBJ databases">
        <authorList>
            <person name="Varghese N."/>
            <person name="Submissions S."/>
        </authorList>
    </citation>
    <scope>NUCLEOTIDE SEQUENCE [LARGE SCALE GENOMIC DNA]</scope>
</reference>
<dbReference type="RefSeq" id="WP_086469912.1">
    <property type="nucleotide sequence ID" value="NZ_FXWK01000001.1"/>
</dbReference>
<dbReference type="EMBL" id="FXWK01000001">
    <property type="protein sequence ID" value="SMQ68626.1"/>
    <property type="molecule type" value="Genomic_DNA"/>
</dbReference>
<evidence type="ECO:0008006" key="3">
    <source>
        <dbReference type="Google" id="ProtNLM"/>
    </source>
</evidence>
<dbReference type="Proteomes" id="UP000194474">
    <property type="component" value="Unassembled WGS sequence"/>
</dbReference>
<gene>
    <name evidence="1" type="ORF">SAMN06295905_1607</name>
</gene>
<dbReference type="AlphaFoldDB" id="A0A1Y6F2B5"/>
<sequence>MKYQIITSPDAAPKLDLGRIGGNALPRFSKSRAPHYAIPPDVLAAMTAMNLAPPFVPPSQSRATRYIALRGRGSQRGATHVKYGGLERMVVFESLLELHTLHILLSDTSLIDIWDQPPPIPLRNRAGKKTTHTLDYLAVYADGRKVGYAVKPSRKVFDEHGNPTEFVELMGRVRTAAGFEIRIVTEKSFSRSQVQDARLMHRWSRQSDPEADAVVRDIVRSLQGSYPVRTIKDLSGLKGRAFGAVVRAYRDGLLTKADGKRLHVDSMVRTVRDAD</sequence>
<evidence type="ECO:0000313" key="2">
    <source>
        <dbReference type="Proteomes" id="UP000194474"/>
    </source>
</evidence>
<protein>
    <recommendedName>
        <fullName evidence="3">TnsA endonuclease N terminal</fullName>
    </recommendedName>
</protein>
<accession>A0A1Y6F2B5</accession>